<feature type="region of interest" description="Disordered" evidence="3">
    <location>
        <begin position="512"/>
        <end position="538"/>
    </location>
</feature>
<organism evidence="5 6">
    <name type="scientific">Chelydra serpentina</name>
    <name type="common">Snapping turtle</name>
    <name type="synonym">Testudo serpentina</name>
    <dbReference type="NCBI Taxonomy" id="8475"/>
    <lineage>
        <taxon>Eukaryota</taxon>
        <taxon>Metazoa</taxon>
        <taxon>Chordata</taxon>
        <taxon>Craniata</taxon>
        <taxon>Vertebrata</taxon>
        <taxon>Euteleostomi</taxon>
        <taxon>Archelosauria</taxon>
        <taxon>Testudinata</taxon>
        <taxon>Testudines</taxon>
        <taxon>Cryptodira</taxon>
        <taxon>Durocryptodira</taxon>
        <taxon>Americhelydia</taxon>
        <taxon>Chelydroidea</taxon>
        <taxon>Chelydridae</taxon>
        <taxon>Chelydra</taxon>
    </lineage>
</organism>
<evidence type="ECO:0000313" key="6">
    <source>
        <dbReference type="Proteomes" id="UP000765507"/>
    </source>
</evidence>
<evidence type="ECO:0000256" key="1">
    <source>
        <dbReference type="ARBA" id="ARBA00007441"/>
    </source>
</evidence>
<dbReference type="Gene3D" id="3.90.1150.10">
    <property type="entry name" value="Aspartate Aminotransferase, domain 1"/>
    <property type="match status" value="1"/>
</dbReference>
<dbReference type="EMBL" id="JAHGAV010000145">
    <property type="protein sequence ID" value="KAG6930536.1"/>
    <property type="molecule type" value="Genomic_DNA"/>
</dbReference>
<dbReference type="InterPro" id="IPR004839">
    <property type="entry name" value="Aminotransferase_I/II_large"/>
</dbReference>
<evidence type="ECO:0000256" key="3">
    <source>
        <dbReference type="SAM" id="MobiDB-lite"/>
    </source>
</evidence>
<evidence type="ECO:0000259" key="4">
    <source>
        <dbReference type="Pfam" id="PF00155"/>
    </source>
</evidence>
<dbReference type="InterPro" id="IPR015421">
    <property type="entry name" value="PyrdxlP-dep_Trfase_major"/>
</dbReference>
<keyword evidence="2" id="KW-0663">Pyridoxal phosphate</keyword>
<reference evidence="5 6" key="1">
    <citation type="journal article" date="2020" name="G3 (Bethesda)">
        <title>Draft Genome of the Common Snapping Turtle, Chelydra serpentina, a Model for Phenotypic Plasticity in Reptiles.</title>
        <authorList>
            <person name="Das D."/>
            <person name="Singh S.K."/>
            <person name="Bierstedt J."/>
            <person name="Erickson A."/>
            <person name="Galli G.L.J."/>
            <person name="Crossley D.A. 2nd"/>
            <person name="Rhen T."/>
        </authorList>
    </citation>
    <scope>NUCLEOTIDE SEQUENCE [LARGE SCALE GENOMIC DNA]</scope>
    <source>
        <strain evidence="5">KW</strain>
    </source>
</reference>
<dbReference type="Gene3D" id="3.40.640.10">
    <property type="entry name" value="Type I PLP-dependent aspartate aminotransferase-like (Major domain)"/>
    <property type="match status" value="1"/>
</dbReference>
<dbReference type="AlphaFoldDB" id="A0A8T1SN12"/>
<dbReference type="Pfam" id="PF00155">
    <property type="entry name" value="Aminotran_1_2"/>
    <property type="match status" value="1"/>
</dbReference>
<dbReference type="PROSITE" id="PS00105">
    <property type="entry name" value="AA_TRANSFER_CLASS_1"/>
    <property type="match status" value="1"/>
</dbReference>
<dbReference type="InterPro" id="IPR004838">
    <property type="entry name" value="NHTrfase_class1_PyrdxlP-BS"/>
</dbReference>
<comment type="caution">
    <text evidence="5">The sequence shown here is derived from an EMBL/GenBank/DDBJ whole genome shotgun (WGS) entry which is preliminary data.</text>
</comment>
<gene>
    <name evidence="5" type="ORF">G0U57_003525</name>
</gene>
<dbReference type="InterPro" id="IPR050478">
    <property type="entry name" value="Ethylene_sulfur-biosynth"/>
</dbReference>
<feature type="compositionally biased region" description="Acidic residues" evidence="3">
    <location>
        <begin position="520"/>
        <end position="531"/>
    </location>
</feature>
<dbReference type="OrthoDB" id="7042322at2759"/>
<feature type="region of interest" description="Disordered" evidence="3">
    <location>
        <begin position="1"/>
        <end position="49"/>
    </location>
</feature>
<dbReference type="GO" id="GO:0008483">
    <property type="term" value="F:transaminase activity"/>
    <property type="evidence" value="ECO:0007669"/>
    <property type="project" value="TreeGrafter"/>
</dbReference>
<dbReference type="Proteomes" id="UP000765507">
    <property type="component" value="Unassembled WGS sequence"/>
</dbReference>
<accession>A0A8T1SN12</accession>
<protein>
    <submittedName>
        <fullName evidence="5">1-aminocyclopropane-1-carboxylate synthase-like protein 1</fullName>
    </submittedName>
</protein>
<feature type="compositionally biased region" description="Gly residues" evidence="3">
    <location>
        <begin position="35"/>
        <end position="44"/>
    </location>
</feature>
<dbReference type="GO" id="GO:0006520">
    <property type="term" value="P:amino acid metabolic process"/>
    <property type="evidence" value="ECO:0007669"/>
    <property type="project" value="TreeGrafter"/>
</dbReference>
<dbReference type="PANTHER" id="PTHR43795:SF51">
    <property type="entry name" value="AMINOTRANSFERASE CLASS I_CLASSII DOMAIN-CONTAINING PROTEIN"/>
    <property type="match status" value="1"/>
</dbReference>
<sequence length="556" mass="62121">MQGPAASGKPKAGQETARGGPHLRAPWAGAATLRTGGGSSGRGGVSLSASRPERRRLCYSLHPLSRLRQGRGGRRMSSGSACSEGRAAALSARGSRIAGGARGLLDKGFDLYIADPFDRDRNPRGILNLGTSENKLCYDLIQERLTRPDMNYLQPHLLQYSDTQGIESFREEIAKFLTEYAKAPKALNPEHIVIMSGCCAVFATLSTVLCDPGDGYLIPTPYYGGINSKTWLYGGIQPVHVPLFSEVTDEESHPFQLTVEKLEAALQRAKEQGIRVRALILINPHNPLGDIYPAQLLKECLEFAHRYQLHVIIDEIYMLSVYDDTTFTSVLSLDCLPDPERTHFMWGFSKDFGMCGIRVGVLYTRSHEIRKAVNKLAVFHGCPGPVQYVLTQFLSDRDWLDNVYFPTNKKRLREAQNILVDGLVKIGIPVLKSSGGLYVWADFRKFLKSQTFEAEMELWWKFLDEKLLISPGKAFCCYEPGWFRMVFSDSVDKIYLGIQRLEQMLQTKTAKPVANKTSAVEDELSNSEDETSVNHSNTPLDEISEAYSDMKKIVVY</sequence>
<comment type="similarity">
    <text evidence="1">Belongs to the class-I pyridoxal-phosphate-dependent aminotransferase family.</text>
</comment>
<dbReference type="InterPro" id="IPR015424">
    <property type="entry name" value="PyrdxlP-dep_Trfase"/>
</dbReference>
<keyword evidence="6" id="KW-1185">Reference proteome</keyword>
<dbReference type="InterPro" id="IPR015422">
    <property type="entry name" value="PyrdxlP-dep_Trfase_small"/>
</dbReference>
<evidence type="ECO:0000313" key="5">
    <source>
        <dbReference type="EMBL" id="KAG6930536.1"/>
    </source>
</evidence>
<proteinExistence type="inferred from homology"/>
<evidence type="ECO:0000256" key="2">
    <source>
        <dbReference type="ARBA" id="ARBA00022898"/>
    </source>
</evidence>
<dbReference type="PANTHER" id="PTHR43795">
    <property type="entry name" value="BIFUNCTIONAL ASPARTATE AMINOTRANSFERASE AND GLUTAMATE/ASPARTATE-PREPHENATE AMINOTRANSFERASE-RELATED"/>
    <property type="match status" value="1"/>
</dbReference>
<dbReference type="PRINTS" id="PR00753">
    <property type="entry name" value="ACCSYNTHASE"/>
</dbReference>
<dbReference type="SUPFAM" id="SSF53383">
    <property type="entry name" value="PLP-dependent transferases"/>
    <property type="match status" value="1"/>
</dbReference>
<feature type="domain" description="Aminotransferase class I/classII large" evidence="4">
    <location>
        <begin position="134"/>
        <end position="487"/>
    </location>
</feature>
<dbReference type="GO" id="GO:0030170">
    <property type="term" value="F:pyridoxal phosphate binding"/>
    <property type="evidence" value="ECO:0007669"/>
    <property type="project" value="InterPro"/>
</dbReference>
<dbReference type="CDD" id="cd00609">
    <property type="entry name" value="AAT_like"/>
    <property type="match status" value="1"/>
</dbReference>
<name>A0A8T1SN12_CHESE</name>